<keyword evidence="6 7" id="KW-0472">Membrane</keyword>
<evidence type="ECO:0000256" key="1">
    <source>
        <dbReference type="ARBA" id="ARBA00004651"/>
    </source>
</evidence>
<evidence type="ECO:0000256" key="5">
    <source>
        <dbReference type="ARBA" id="ARBA00022989"/>
    </source>
</evidence>
<organism evidence="9 10">
    <name type="scientific">Devosia honganensis</name>
    <dbReference type="NCBI Taxonomy" id="1610527"/>
    <lineage>
        <taxon>Bacteria</taxon>
        <taxon>Pseudomonadati</taxon>
        <taxon>Pseudomonadota</taxon>
        <taxon>Alphaproteobacteria</taxon>
        <taxon>Hyphomicrobiales</taxon>
        <taxon>Devosiaceae</taxon>
        <taxon>Devosia</taxon>
    </lineage>
</organism>
<dbReference type="InterPro" id="IPR035906">
    <property type="entry name" value="MetI-like_sf"/>
</dbReference>
<protein>
    <submittedName>
        <fullName evidence="9">ABC transporter permease</fullName>
    </submittedName>
</protein>
<gene>
    <name evidence="9" type="ORF">ACFOOL_15920</name>
</gene>
<feature type="domain" description="ABC transmembrane type-1" evidence="8">
    <location>
        <begin position="95"/>
        <end position="300"/>
    </location>
</feature>
<dbReference type="PROSITE" id="PS50928">
    <property type="entry name" value="ABC_TM1"/>
    <property type="match status" value="1"/>
</dbReference>
<reference evidence="10" key="1">
    <citation type="journal article" date="2019" name="Int. J. Syst. Evol. Microbiol.">
        <title>The Global Catalogue of Microorganisms (GCM) 10K type strain sequencing project: providing services to taxonomists for standard genome sequencing and annotation.</title>
        <authorList>
            <consortium name="The Broad Institute Genomics Platform"/>
            <consortium name="The Broad Institute Genome Sequencing Center for Infectious Disease"/>
            <person name="Wu L."/>
            <person name="Ma J."/>
        </authorList>
    </citation>
    <scope>NUCLEOTIDE SEQUENCE [LARGE SCALE GENOMIC DNA]</scope>
    <source>
        <strain evidence="10">KCTC 42281</strain>
    </source>
</reference>
<dbReference type="EMBL" id="JBHRYD010000016">
    <property type="protein sequence ID" value="MFC3706238.1"/>
    <property type="molecule type" value="Genomic_DNA"/>
</dbReference>
<sequence length="319" mass="34458">MTTYVLRRLLQWLPVLLVSSILVFAVVRSLPGDAADVIAGPDASEEVVAAVRRAYGLDQPLPVQYLAWLGQLLQGNLGKSYIYHLDVGTLILSRVPQSLLLAGMALLIAVAIGVPAGLVAGLRNGRWPDWMVSGGTAVAIALPDFWFGMLAILLFSVSLGWLPPGGFESLFDNPAGFYLSLVLPSATLALTGTAVLARFTRSAVIETLGEDFVRTARAKGLNPLRIIFRHILRNSLVPVITMMGILFGRMLGGAVVIESLFAWPGVGRLLVQSIINRDYGVVQGVLVLLVVFFLAINLIVDLLYAAVDPRIRYAIEDNK</sequence>
<feature type="transmembrane region" description="Helical" evidence="7">
    <location>
        <begin position="235"/>
        <end position="261"/>
    </location>
</feature>
<dbReference type="InterPro" id="IPR000515">
    <property type="entry name" value="MetI-like"/>
</dbReference>
<evidence type="ECO:0000259" key="8">
    <source>
        <dbReference type="PROSITE" id="PS50928"/>
    </source>
</evidence>
<name>A0ABV7X4C7_9HYPH</name>
<comment type="similarity">
    <text evidence="7">Belongs to the binding-protein-dependent transport system permease family.</text>
</comment>
<dbReference type="SUPFAM" id="SSF161098">
    <property type="entry name" value="MetI-like"/>
    <property type="match status" value="1"/>
</dbReference>
<dbReference type="RefSeq" id="WP_380098339.1">
    <property type="nucleotide sequence ID" value="NZ_JBHRYD010000016.1"/>
</dbReference>
<keyword evidence="10" id="KW-1185">Reference proteome</keyword>
<evidence type="ECO:0000313" key="9">
    <source>
        <dbReference type="EMBL" id="MFC3706238.1"/>
    </source>
</evidence>
<keyword evidence="2 7" id="KW-0813">Transport</keyword>
<dbReference type="PANTHER" id="PTHR43163:SF6">
    <property type="entry name" value="DIPEPTIDE TRANSPORT SYSTEM PERMEASE PROTEIN DPPB-RELATED"/>
    <property type="match status" value="1"/>
</dbReference>
<dbReference type="CDD" id="cd06261">
    <property type="entry name" value="TM_PBP2"/>
    <property type="match status" value="1"/>
</dbReference>
<dbReference type="Pfam" id="PF19300">
    <property type="entry name" value="BPD_transp_1_N"/>
    <property type="match status" value="1"/>
</dbReference>
<evidence type="ECO:0000256" key="6">
    <source>
        <dbReference type="ARBA" id="ARBA00023136"/>
    </source>
</evidence>
<dbReference type="Gene3D" id="1.10.3720.10">
    <property type="entry name" value="MetI-like"/>
    <property type="match status" value="1"/>
</dbReference>
<evidence type="ECO:0000256" key="2">
    <source>
        <dbReference type="ARBA" id="ARBA00022448"/>
    </source>
</evidence>
<comment type="caution">
    <text evidence="9">The sequence shown here is derived from an EMBL/GenBank/DDBJ whole genome shotgun (WGS) entry which is preliminary data.</text>
</comment>
<dbReference type="Proteomes" id="UP001595613">
    <property type="component" value="Unassembled WGS sequence"/>
</dbReference>
<comment type="subcellular location">
    <subcellularLocation>
        <location evidence="1 7">Cell membrane</location>
        <topology evidence="1 7">Multi-pass membrane protein</topology>
    </subcellularLocation>
</comment>
<proteinExistence type="inferred from homology"/>
<evidence type="ECO:0000256" key="7">
    <source>
        <dbReference type="RuleBase" id="RU363032"/>
    </source>
</evidence>
<dbReference type="InterPro" id="IPR045621">
    <property type="entry name" value="BPD_transp_1_N"/>
</dbReference>
<evidence type="ECO:0000313" key="10">
    <source>
        <dbReference type="Proteomes" id="UP001595613"/>
    </source>
</evidence>
<evidence type="ECO:0000256" key="3">
    <source>
        <dbReference type="ARBA" id="ARBA00022475"/>
    </source>
</evidence>
<feature type="transmembrane region" description="Helical" evidence="7">
    <location>
        <begin position="12"/>
        <end position="30"/>
    </location>
</feature>
<keyword evidence="3" id="KW-1003">Cell membrane</keyword>
<dbReference type="PANTHER" id="PTHR43163">
    <property type="entry name" value="DIPEPTIDE TRANSPORT SYSTEM PERMEASE PROTEIN DPPB-RELATED"/>
    <property type="match status" value="1"/>
</dbReference>
<accession>A0ABV7X4C7</accession>
<keyword evidence="5 7" id="KW-1133">Transmembrane helix</keyword>
<dbReference type="Pfam" id="PF00528">
    <property type="entry name" value="BPD_transp_1"/>
    <property type="match status" value="1"/>
</dbReference>
<feature type="transmembrane region" description="Helical" evidence="7">
    <location>
        <begin position="281"/>
        <end position="304"/>
    </location>
</feature>
<feature type="transmembrane region" description="Helical" evidence="7">
    <location>
        <begin position="134"/>
        <end position="157"/>
    </location>
</feature>
<feature type="transmembrane region" description="Helical" evidence="7">
    <location>
        <begin position="99"/>
        <end position="122"/>
    </location>
</feature>
<feature type="transmembrane region" description="Helical" evidence="7">
    <location>
        <begin position="177"/>
        <end position="197"/>
    </location>
</feature>
<evidence type="ECO:0000256" key="4">
    <source>
        <dbReference type="ARBA" id="ARBA00022692"/>
    </source>
</evidence>
<keyword evidence="4 7" id="KW-0812">Transmembrane</keyword>